<keyword evidence="9" id="KW-1185">Reference proteome</keyword>
<evidence type="ECO:0000256" key="4">
    <source>
        <dbReference type="ARBA" id="ARBA00022989"/>
    </source>
</evidence>
<keyword evidence="5" id="KW-0472">Membrane</keyword>
<name>A0AAE1D823_9GAST</name>
<reference evidence="8" key="1">
    <citation type="journal article" date="2023" name="G3 (Bethesda)">
        <title>A reference genome for the long-term kleptoplast-retaining sea slug Elysia crispata morphotype clarki.</title>
        <authorList>
            <person name="Eastman K.E."/>
            <person name="Pendleton A.L."/>
            <person name="Shaikh M.A."/>
            <person name="Suttiyut T."/>
            <person name="Ogas R."/>
            <person name="Tomko P."/>
            <person name="Gavelis G."/>
            <person name="Widhalm J.R."/>
            <person name="Wisecaver J.H."/>
        </authorList>
    </citation>
    <scope>NUCLEOTIDE SEQUENCE</scope>
    <source>
        <strain evidence="8">ECLA1</strain>
    </source>
</reference>
<feature type="chain" id="PRO_5041987778" evidence="7">
    <location>
        <begin position="23"/>
        <end position="202"/>
    </location>
</feature>
<evidence type="ECO:0000313" key="9">
    <source>
        <dbReference type="Proteomes" id="UP001283361"/>
    </source>
</evidence>
<dbReference type="EMBL" id="JAWDGP010004951">
    <property type="protein sequence ID" value="KAK3760786.1"/>
    <property type="molecule type" value="Genomic_DNA"/>
</dbReference>
<keyword evidence="3 7" id="KW-0732">Signal</keyword>
<keyword evidence="6" id="KW-0325">Glycoprotein</keyword>
<feature type="signal peptide" evidence="7">
    <location>
        <begin position="1"/>
        <end position="22"/>
    </location>
</feature>
<dbReference type="InterPro" id="IPR002000">
    <property type="entry name" value="Lysosome-assoc_membr_glycop"/>
</dbReference>
<dbReference type="GO" id="GO:0005886">
    <property type="term" value="C:plasma membrane"/>
    <property type="evidence" value="ECO:0007669"/>
    <property type="project" value="TreeGrafter"/>
</dbReference>
<dbReference type="Gene3D" id="2.40.160.110">
    <property type="match status" value="1"/>
</dbReference>
<dbReference type="Proteomes" id="UP001283361">
    <property type="component" value="Unassembled WGS sequence"/>
</dbReference>
<evidence type="ECO:0000256" key="3">
    <source>
        <dbReference type="ARBA" id="ARBA00022729"/>
    </source>
</evidence>
<organism evidence="8 9">
    <name type="scientific">Elysia crispata</name>
    <name type="common">lettuce slug</name>
    <dbReference type="NCBI Taxonomy" id="231223"/>
    <lineage>
        <taxon>Eukaryota</taxon>
        <taxon>Metazoa</taxon>
        <taxon>Spiralia</taxon>
        <taxon>Lophotrochozoa</taxon>
        <taxon>Mollusca</taxon>
        <taxon>Gastropoda</taxon>
        <taxon>Heterobranchia</taxon>
        <taxon>Euthyneura</taxon>
        <taxon>Panpulmonata</taxon>
        <taxon>Sacoglossa</taxon>
        <taxon>Placobranchoidea</taxon>
        <taxon>Plakobranchidae</taxon>
        <taxon>Elysia</taxon>
    </lineage>
</organism>
<proteinExistence type="predicted"/>
<evidence type="ECO:0000256" key="2">
    <source>
        <dbReference type="ARBA" id="ARBA00022692"/>
    </source>
</evidence>
<comment type="caution">
    <text evidence="8">The sequence shown here is derived from an EMBL/GenBank/DDBJ whole genome shotgun (WGS) entry which is preliminary data.</text>
</comment>
<dbReference type="PANTHER" id="PTHR11506">
    <property type="entry name" value="LYSOSOME-ASSOCIATED MEMBRANE GLYCOPROTEIN"/>
    <property type="match status" value="1"/>
</dbReference>
<evidence type="ECO:0000256" key="7">
    <source>
        <dbReference type="SAM" id="SignalP"/>
    </source>
</evidence>
<evidence type="ECO:0000256" key="6">
    <source>
        <dbReference type="ARBA" id="ARBA00023180"/>
    </source>
</evidence>
<accession>A0AAE1D823</accession>
<dbReference type="GO" id="GO:0005765">
    <property type="term" value="C:lysosomal membrane"/>
    <property type="evidence" value="ECO:0007669"/>
    <property type="project" value="TreeGrafter"/>
</dbReference>
<comment type="subcellular location">
    <subcellularLocation>
        <location evidence="1">Cell membrane</location>
        <topology evidence="1">Single-pass type I membrane protein</topology>
    </subcellularLocation>
</comment>
<dbReference type="GO" id="GO:0031902">
    <property type="term" value="C:late endosome membrane"/>
    <property type="evidence" value="ECO:0007669"/>
    <property type="project" value="TreeGrafter"/>
</dbReference>
<gene>
    <name evidence="8" type="ORF">RRG08_020886</name>
</gene>
<dbReference type="GO" id="GO:0072594">
    <property type="term" value="P:establishment of protein localization to organelle"/>
    <property type="evidence" value="ECO:0007669"/>
    <property type="project" value="TreeGrafter"/>
</dbReference>
<dbReference type="PANTHER" id="PTHR11506:SF35">
    <property type="entry name" value="LYSOSOME-ASSOCIATED MEMBRANE GLYCOPROTEIN 5"/>
    <property type="match status" value="1"/>
</dbReference>
<evidence type="ECO:0000256" key="1">
    <source>
        <dbReference type="ARBA" id="ARBA00004251"/>
    </source>
</evidence>
<protein>
    <submittedName>
        <fullName evidence="8">Uncharacterized protein</fullName>
    </submittedName>
</protein>
<keyword evidence="4" id="KW-1133">Transmembrane helix</keyword>
<keyword evidence="2" id="KW-0812">Transmembrane</keyword>
<evidence type="ECO:0000313" key="8">
    <source>
        <dbReference type="EMBL" id="KAK3760786.1"/>
    </source>
</evidence>
<dbReference type="AlphaFoldDB" id="A0AAE1D823"/>
<sequence length="202" mass="22597">MATVNCLSLFLVLSVVLGQTQARLFTFQIPGTDTTCIMVDVDLKVEIQAIKNRQVIATKALTTEDKGVTSNGMCATNTSELLIHFDENTFFYVAFRPPPSHPAPVAQYRGFQFVPAEVFGKVTEVTTQMVFYDARSVYQKNIDDSYYCDTPDQTEYSSQQPGSQEFNFVVNVTVFSLQSQGFNIKNNKFGPREQCDTPASLH</sequence>
<evidence type="ECO:0000256" key="5">
    <source>
        <dbReference type="ARBA" id="ARBA00023136"/>
    </source>
</evidence>